<evidence type="ECO:0000256" key="15">
    <source>
        <dbReference type="SAM" id="Phobius"/>
    </source>
</evidence>
<keyword evidence="13 15" id="KW-0472">Membrane</keyword>
<keyword evidence="6" id="KW-0808">Transferase</keyword>
<dbReference type="PRINTS" id="PR00344">
    <property type="entry name" value="BCTRLSENSOR"/>
</dbReference>
<sequence>MNKSELNPSTANTGSYPLKLLHKFSLAFLISNFIAVLLLLGLVIWSLTSGFNAFVDSSDQQYFTRVKQSLTQVYQQHQSWQPLTENRELWRDVFKPDSGSAETKEAPGSENRASRRPPPRHERGDWNDRAPPREKRRDRNNRPPREERGNSNNRPPPRNNNDDVLKTERRISFYDANKVPFVGRQDIDENEWIEAITFNGETVGYLALVPAHAQENSPASIFLKQQYQMFALIALAVIFLAVVMALGLSRHLVAPIKSLIAATNRLRSGAYDTRVPLLTRDELGQLSENVNDLARTLEKNQSNRYQWMSDTSHELRTPLTVIKSQLIAIQDGIFQADEKKIALFIDEIEKLNRLVDDLYQLSSSDIGGLTYKKTEQQPLVLLSQVVENYRGKFEHCNLSISHNLDAPNAGAFKAIVDKDRIQQLFSNLLENCCRYTHPGGKINIISYNTGQTLEIQIQDSAPGVAVEKQARLFERFYRVEASRSRKYGGSGLGLALCKQIIEAHQGTITAMSSPLGGLCIKLTLPLSKY</sequence>
<dbReference type="GO" id="GO:0005886">
    <property type="term" value="C:plasma membrane"/>
    <property type="evidence" value="ECO:0007669"/>
    <property type="project" value="UniProtKB-SubCell"/>
</dbReference>
<dbReference type="InterPro" id="IPR050398">
    <property type="entry name" value="HssS/ArlS-like"/>
</dbReference>
<evidence type="ECO:0000256" key="12">
    <source>
        <dbReference type="ARBA" id="ARBA00023012"/>
    </source>
</evidence>
<evidence type="ECO:0000256" key="2">
    <source>
        <dbReference type="ARBA" id="ARBA00004651"/>
    </source>
</evidence>
<keyword evidence="11 15" id="KW-1133">Transmembrane helix</keyword>
<dbReference type="Gene3D" id="3.30.565.10">
    <property type="entry name" value="Histidine kinase-like ATPase, C-terminal domain"/>
    <property type="match status" value="1"/>
</dbReference>
<dbReference type="CDD" id="cd00082">
    <property type="entry name" value="HisKA"/>
    <property type="match status" value="1"/>
</dbReference>
<dbReference type="InterPro" id="IPR003594">
    <property type="entry name" value="HATPase_dom"/>
</dbReference>
<keyword evidence="9" id="KW-0418">Kinase</keyword>
<dbReference type="Gene3D" id="6.10.340.10">
    <property type="match status" value="1"/>
</dbReference>
<keyword evidence="19" id="KW-1185">Reference proteome</keyword>
<dbReference type="PANTHER" id="PTHR45528:SF1">
    <property type="entry name" value="SENSOR HISTIDINE KINASE CPXA"/>
    <property type="match status" value="1"/>
</dbReference>
<evidence type="ECO:0000256" key="5">
    <source>
        <dbReference type="ARBA" id="ARBA00022553"/>
    </source>
</evidence>
<name>A0AAE9YPV4_9GAMM</name>
<dbReference type="KEGG" id="tact:SG35_027095"/>
<dbReference type="GO" id="GO:0000155">
    <property type="term" value="F:phosphorelay sensor kinase activity"/>
    <property type="evidence" value="ECO:0007669"/>
    <property type="project" value="InterPro"/>
</dbReference>
<evidence type="ECO:0000256" key="11">
    <source>
        <dbReference type="ARBA" id="ARBA00022989"/>
    </source>
</evidence>
<feature type="transmembrane region" description="Helical" evidence="15">
    <location>
        <begin position="24"/>
        <end position="47"/>
    </location>
</feature>
<keyword evidence="12" id="KW-0902">Two-component regulatory system</keyword>
<dbReference type="SUPFAM" id="SSF55874">
    <property type="entry name" value="ATPase domain of HSP90 chaperone/DNA topoisomerase II/histidine kinase"/>
    <property type="match status" value="1"/>
</dbReference>
<comment type="catalytic activity">
    <reaction evidence="1">
        <text>ATP + protein L-histidine = ADP + protein N-phospho-L-histidine.</text>
        <dbReference type="EC" id="2.7.13.3"/>
    </reaction>
</comment>
<proteinExistence type="predicted"/>
<evidence type="ECO:0000256" key="10">
    <source>
        <dbReference type="ARBA" id="ARBA00022840"/>
    </source>
</evidence>
<feature type="region of interest" description="Disordered" evidence="14">
    <location>
        <begin position="97"/>
        <end position="167"/>
    </location>
</feature>
<dbReference type="Proteomes" id="UP000032568">
    <property type="component" value="Chromosome"/>
</dbReference>
<dbReference type="EMBL" id="CP059735">
    <property type="protein sequence ID" value="WDD98850.1"/>
    <property type="molecule type" value="Genomic_DNA"/>
</dbReference>
<evidence type="ECO:0000313" key="18">
    <source>
        <dbReference type="EMBL" id="WDD98850.1"/>
    </source>
</evidence>
<evidence type="ECO:0000256" key="4">
    <source>
        <dbReference type="ARBA" id="ARBA00022475"/>
    </source>
</evidence>
<evidence type="ECO:0000256" key="14">
    <source>
        <dbReference type="SAM" id="MobiDB-lite"/>
    </source>
</evidence>
<accession>A0AAE9YPV4</accession>
<evidence type="ECO:0000256" key="7">
    <source>
        <dbReference type="ARBA" id="ARBA00022692"/>
    </source>
</evidence>
<gene>
    <name evidence="18" type="ORF">SG35_027095</name>
</gene>
<evidence type="ECO:0000256" key="13">
    <source>
        <dbReference type="ARBA" id="ARBA00023136"/>
    </source>
</evidence>
<dbReference type="AlphaFoldDB" id="A0AAE9YPV4"/>
<dbReference type="PANTHER" id="PTHR45528">
    <property type="entry name" value="SENSOR HISTIDINE KINASE CPXA"/>
    <property type="match status" value="1"/>
</dbReference>
<evidence type="ECO:0000256" key="3">
    <source>
        <dbReference type="ARBA" id="ARBA00012438"/>
    </source>
</evidence>
<dbReference type="SMART" id="SM00388">
    <property type="entry name" value="HisKA"/>
    <property type="match status" value="1"/>
</dbReference>
<dbReference type="InterPro" id="IPR004358">
    <property type="entry name" value="Sig_transdc_His_kin-like_C"/>
</dbReference>
<dbReference type="PROSITE" id="PS50109">
    <property type="entry name" value="HIS_KIN"/>
    <property type="match status" value="1"/>
</dbReference>
<dbReference type="Pfam" id="PF00672">
    <property type="entry name" value="HAMP"/>
    <property type="match status" value="1"/>
</dbReference>
<dbReference type="GO" id="GO:0005524">
    <property type="term" value="F:ATP binding"/>
    <property type="evidence" value="ECO:0007669"/>
    <property type="project" value="UniProtKB-KW"/>
</dbReference>
<keyword evidence="4" id="KW-1003">Cell membrane</keyword>
<dbReference type="InterPro" id="IPR005467">
    <property type="entry name" value="His_kinase_dom"/>
</dbReference>
<evidence type="ECO:0000256" key="8">
    <source>
        <dbReference type="ARBA" id="ARBA00022741"/>
    </source>
</evidence>
<evidence type="ECO:0000313" key="19">
    <source>
        <dbReference type="Proteomes" id="UP000032568"/>
    </source>
</evidence>
<keyword evidence="8" id="KW-0547">Nucleotide-binding</keyword>
<dbReference type="InterPro" id="IPR036097">
    <property type="entry name" value="HisK_dim/P_sf"/>
</dbReference>
<dbReference type="Gene3D" id="1.10.287.130">
    <property type="match status" value="1"/>
</dbReference>
<dbReference type="SMART" id="SM00387">
    <property type="entry name" value="HATPase_c"/>
    <property type="match status" value="1"/>
</dbReference>
<dbReference type="CDD" id="cd06225">
    <property type="entry name" value="HAMP"/>
    <property type="match status" value="1"/>
</dbReference>
<dbReference type="SMART" id="SM00304">
    <property type="entry name" value="HAMP"/>
    <property type="match status" value="1"/>
</dbReference>
<dbReference type="SUPFAM" id="SSF47384">
    <property type="entry name" value="Homodimeric domain of signal transducing histidine kinase"/>
    <property type="match status" value="1"/>
</dbReference>
<evidence type="ECO:0000256" key="6">
    <source>
        <dbReference type="ARBA" id="ARBA00022679"/>
    </source>
</evidence>
<dbReference type="InterPro" id="IPR003660">
    <property type="entry name" value="HAMP_dom"/>
</dbReference>
<evidence type="ECO:0000256" key="9">
    <source>
        <dbReference type="ARBA" id="ARBA00022777"/>
    </source>
</evidence>
<dbReference type="RefSeq" id="WP_160298330.1">
    <property type="nucleotide sequence ID" value="NZ_CP059735.1"/>
</dbReference>
<keyword evidence="5" id="KW-0597">Phosphoprotein</keyword>
<keyword evidence="7 15" id="KW-0812">Transmembrane</keyword>
<feature type="domain" description="HAMP" evidence="17">
    <location>
        <begin position="250"/>
        <end position="302"/>
    </location>
</feature>
<dbReference type="PROSITE" id="PS50885">
    <property type="entry name" value="HAMP"/>
    <property type="match status" value="1"/>
</dbReference>
<reference evidence="18 19" key="2">
    <citation type="journal article" date="2022" name="Mar. Drugs">
        <title>Bioassay-Guided Fractionation Leads to the Detection of Cholic Acid Generated by the Rare Thalassomonas sp.</title>
        <authorList>
            <person name="Pheiffer F."/>
            <person name="Schneider Y.K."/>
            <person name="Hansen E.H."/>
            <person name="Andersen J.H."/>
            <person name="Isaksson J."/>
            <person name="Busche T."/>
            <person name="R C."/>
            <person name="Kalinowski J."/>
            <person name="Zyl L.V."/>
            <person name="Trindade M."/>
        </authorList>
    </citation>
    <scope>NUCLEOTIDE SEQUENCE [LARGE SCALE GENOMIC DNA]</scope>
    <source>
        <strain evidence="18 19">A5K-106</strain>
    </source>
</reference>
<reference evidence="18 19" key="1">
    <citation type="journal article" date="2015" name="Genome Announc.">
        <title>Draft Genome Sequences of Marine Isolates of Thalassomonas viridans and Thalassomonas actiniarum.</title>
        <authorList>
            <person name="Olonade I."/>
            <person name="van Zyl L.J."/>
            <person name="Trindade M."/>
        </authorList>
    </citation>
    <scope>NUCLEOTIDE SEQUENCE [LARGE SCALE GENOMIC DNA]</scope>
    <source>
        <strain evidence="18 19">A5K-106</strain>
    </source>
</reference>
<dbReference type="InterPro" id="IPR036890">
    <property type="entry name" value="HATPase_C_sf"/>
</dbReference>
<protein>
    <recommendedName>
        <fullName evidence="3">histidine kinase</fullName>
        <ecNumber evidence="3">2.7.13.3</ecNumber>
    </recommendedName>
</protein>
<evidence type="ECO:0000256" key="1">
    <source>
        <dbReference type="ARBA" id="ARBA00000085"/>
    </source>
</evidence>
<dbReference type="EC" id="2.7.13.3" evidence="3"/>
<evidence type="ECO:0000259" key="17">
    <source>
        <dbReference type="PROSITE" id="PS50885"/>
    </source>
</evidence>
<feature type="transmembrane region" description="Helical" evidence="15">
    <location>
        <begin position="229"/>
        <end position="248"/>
    </location>
</feature>
<dbReference type="SUPFAM" id="SSF158472">
    <property type="entry name" value="HAMP domain-like"/>
    <property type="match status" value="1"/>
</dbReference>
<keyword evidence="10" id="KW-0067">ATP-binding</keyword>
<comment type="subcellular location">
    <subcellularLocation>
        <location evidence="2">Cell membrane</location>
        <topology evidence="2">Multi-pass membrane protein</topology>
    </subcellularLocation>
</comment>
<feature type="compositionally biased region" description="Basic and acidic residues" evidence="14">
    <location>
        <begin position="119"/>
        <end position="149"/>
    </location>
</feature>
<dbReference type="FunFam" id="3.30.565.10:FF:000006">
    <property type="entry name" value="Sensor histidine kinase WalK"/>
    <property type="match status" value="1"/>
</dbReference>
<dbReference type="InterPro" id="IPR003661">
    <property type="entry name" value="HisK_dim/P_dom"/>
</dbReference>
<dbReference type="Pfam" id="PF02518">
    <property type="entry name" value="HATPase_c"/>
    <property type="match status" value="1"/>
</dbReference>
<evidence type="ECO:0000259" key="16">
    <source>
        <dbReference type="PROSITE" id="PS50109"/>
    </source>
</evidence>
<feature type="domain" description="Histidine kinase" evidence="16">
    <location>
        <begin position="310"/>
        <end position="528"/>
    </location>
</feature>
<dbReference type="Pfam" id="PF00512">
    <property type="entry name" value="HisKA"/>
    <property type="match status" value="1"/>
</dbReference>
<organism evidence="18 19">
    <name type="scientific">Thalassomonas actiniarum</name>
    <dbReference type="NCBI Taxonomy" id="485447"/>
    <lineage>
        <taxon>Bacteria</taxon>
        <taxon>Pseudomonadati</taxon>
        <taxon>Pseudomonadota</taxon>
        <taxon>Gammaproteobacteria</taxon>
        <taxon>Alteromonadales</taxon>
        <taxon>Colwelliaceae</taxon>
        <taxon>Thalassomonas</taxon>
    </lineage>
</organism>